<sequence>MSTPQKQNVLTNNAIDVVNLHSETDLTLDTNTQIRFSTSNILINYVPFDEYIRNVVFNHSISNSINESDIHTTWGGGANIESVTNLIDLTDNTSELKLDEIYTSGVSATFSQINNKHHYINISANNNIFLNNNIDIQNIAYKKYTDSFSDQLTSLSNYIHEVINGNFKIENVTPSTPSTLGNVNIHNKGVFIGNKLLVNKISTSTLVLQGSEPILNFDSMTAINFITNFGNSTPASTTGSKIFFGLDETSISLDTYIKSQLVEDPNSFIFGLNIQSGTEIVVSYINIASGDVSFFGFGNSIHGDIFNYTITYNMYVQDDFESGVKSTAVSTNVSSLTHAPGSIPSEPPTEFPQSVTFTGLVTGTTYMLYATLLNNTTDTVVENVLLGENIATIPNIMTSSVSFLNESTIRIGWTPMNIEGIDEEVSFNFILDWIDRDIDTTDLIRVNTNLTQNLNVSPPSSFFSYDFVLSASSVSVNYNSLGYYFKNDGGVGHDVLNTIIIETLPYNMQVSSRISKIQIDTAFYTTLSNTSITITSSSSNNYSISFNRPNTSNTIVTVFSYELYLNNIVQHHIAASSSGTNTYDYTPININDIIGDWKVVVKTLYNTDTILFTSPIYRVVQPSFNLVNNTPTPNGNKTFKFTISSPIYNTNYTLSGSNLTTSSNSTTVNTTVLAAPGSYGFTITLTDGLQLVDNKSTSGNVISIVSPSFNLSSPVFVVGSQRIFSVTPSSFSVNGSLSSVSMTSVTNGSFYSSGSSNSLIKFQFSNGISSGNKTVTVVVTDSWGYTVTKTSTINLNIAYTLTNNTISFHSTLKFRSNATGTSLTYNWNTGSNRTTSVVTLPTTYSGALYCTITETNSQGFTSSGASSSTITISQPTISSSSFSIASDETSYTYNINSLTAQAFSANIVIGLSLSSSSYSNVGGEDAFVVTNTTPISNRTYTTSTSLNKGTLYYLWGKITDGYGFGGNFTYLQLNVETPHIAPGPITMLNTDIEDSLDHSSMTIFWEYGDMGTATSAVMHIFVINTSIGFDYSTTVNYPLTSKLISGLSSTTQYNVVIAMSTNIDNKIVISGNGEEGEFTTTIDFSNMHVSLVFNDFGESGANPIYIKLYDGRHDTVPDFVSGFGRPVVWRETALTIIGAYYNLYGIRKRESVNTNLIIQNYNLNTNTYGIRVFNHVGTQTHHFQTAKIKSLLNNMLANDDALKIRTEITEADAIYDGYYLGSLIDYSPYFNNENINIVINLYPTKMTSYSGLTEELI</sequence>
<reference evidence="1" key="1">
    <citation type="submission" date="2020-06" db="EMBL/GenBank/DDBJ databases">
        <title>Lateral gene transfer of anion-conducting channel rhodopsins between green algae and giant viruses.</title>
        <authorList>
            <person name="Rozenberg A."/>
            <person name="Oppermann J."/>
            <person name="Wietek J."/>
            <person name="Fernandez Lahore R.G."/>
            <person name="Sandaa R.-A."/>
            <person name="Bratbak G."/>
            <person name="Hegemann P."/>
            <person name="Beja O."/>
        </authorList>
    </citation>
    <scope>NUCLEOTIDE SEQUENCE</scope>
    <source>
        <strain evidence="1">01B</strain>
    </source>
</reference>
<gene>
    <name evidence="1" type="ORF">HWQ62_00484</name>
</gene>
<proteinExistence type="predicted"/>
<organism evidence="1">
    <name type="scientific">Pyramimonas orientalis virus</name>
    <name type="common">PoV01</name>
    <dbReference type="NCBI Taxonomy" id="455367"/>
    <lineage>
        <taxon>Viruses</taxon>
        <taxon>Varidnaviria</taxon>
        <taxon>Bamfordvirae</taxon>
        <taxon>Nucleocytoviricota</taxon>
        <taxon>Megaviricetes</taxon>
        <taxon>Imitervirales</taxon>
        <taxon>Allomimiviridae</taxon>
        <taxon>Heliosvirus</taxon>
        <taxon>Heliosvirus raunefjordenense</taxon>
    </lineage>
</organism>
<name>A0A7M3UPD2_POV01</name>
<dbReference type="EMBL" id="MT663542">
    <property type="protein sequence ID" value="QOI90615.1"/>
    <property type="molecule type" value="Genomic_DNA"/>
</dbReference>
<accession>A0A7M3UPD2</accession>
<protein>
    <submittedName>
        <fullName evidence="1">Uncharacterized protein</fullName>
    </submittedName>
</protein>
<organismHost>
    <name type="scientific">Pyramimonas plurioculata</name>
    <dbReference type="NCBI Taxonomy" id="36893"/>
</organismHost>
<evidence type="ECO:0000313" key="1">
    <source>
        <dbReference type="EMBL" id="QOI90615.1"/>
    </source>
</evidence>